<dbReference type="HAMAP" id="MF_00358">
    <property type="entry name" value="Ribosomal_bS21"/>
    <property type="match status" value="1"/>
</dbReference>
<evidence type="ECO:0000256" key="3">
    <source>
        <dbReference type="ARBA" id="ARBA00023274"/>
    </source>
</evidence>
<dbReference type="GO" id="GO:0003735">
    <property type="term" value="F:structural constituent of ribosome"/>
    <property type="evidence" value="ECO:0007669"/>
    <property type="project" value="InterPro"/>
</dbReference>
<dbReference type="EMBL" id="DVMV01000039">
    <property type="protein sequence ID" value="HIU45592.1"/>
    <property type="molecule type" value="Genomic_DNA"/>
</dbReference>
<name>A0A9D1S3V5_9FIRM</name>
<dbReference type="PRINTS" id="PR00976">
    <property type="entry name" value="RIBOSOMALS21"/>
</dbReference>
<comment type="caution">
    <text evidence="7">The sequence shown here is derived from an EMBL/GenBank/DDBJ whole genome shotgun (WGS) entry which is preliminary data.</text>
</comment>
<dbReference type="Proteomes" id="UP000824070">
    <property type="component" value="Unassembled WGS sequence"/>
</dbReference>
<dbReference type="InterPro" id="IPR038380">
    <property type="entry name" value="Ribosomal_bS21_sf"/>
</dbReference>
<dbReference type="Gene3D" id="1.20.5.1150">
    <property type="entry name" value="Ribosomal protein S8"/>
    <property type="match status" value="1"/>
</dbReference>
<accession>A0A9D1S3V5</accession>
<dbReference type="GO" id="GO:1990904">
    <property type="term" value="C:ribonucleoprotein complex"/>
    <property type="evidence" value="ECO:0007669"/>
    <property type="project" value="UniProtKB-KW"/>
</dbReference>
<keyword evidence="3 5" id="KW-0687">Ribonucleoprotein</keyword>
<gene>
    <name evidence="5" type="primary">rpsU</name>
    <name evidence="7" type="ORF">IAC52_04775</name>
</gene>
<dbReference type="GO" id="GO:0006412">
    <property type="term" value="P:translation"/>
    <property type="evidence" value="ECO:0007669"/>
    <property type="project" value="UniProtKB-UniRule"/>
</dbReference>
<organism evidence="7 8">
    <name type="scientific">Candidatus Alloenteromonas pullicola</name>
    <dbReference type="NCBI Taxonomy" id="2840784"/>
    <lineage>
        <taxon>Bacteria</taxon>
        <taxon>Bacillati</taxon>
        <taxon>Bacillota</taxon>
        <taxon>Bacillota incertae sedis</taxon>
        <taxon>Candidatus Alloenteromonas</taxon>
    </lineage>
</organism>
<comment type="similarity">
    <text evidence="1 5 6">Belongs to the bacterial ribosomal protein bS21 family.</text>
</comment>
<evidence type="ECO:0000256" key="2">
    <source>
        <dbReference type="ARBA" id="ARBA00022980"/>
    </source>
</evidence>
<dbReference type="NCBIfam" id="TIGR00030">
    <property type="entry name" value="S21p"/>
    <property type="match status" value="1"/>
</dbReference>
<dbReference type="AlphaFoldDB" id="A0A9D1S3V5"/>
<evidence type="ECO:0000256" key="5">
    <source>
        <dbReference type="HAMAP-Rule" id="MF_00358"/>
    </source>
</evidence>
<dbReference type="InterPro" id="IPR018278">
    <property type="entry name" value="Ribosomal_bS21_CS"/>
</dbReference>
<dbReference type="GO" id="GO:0005840">
    <property type="term" value="C:ribosome"/>
    <property type="evidence" value="ECO:0007669"/>
    <property type="project" value="UniProtKB-KW"/>
</dbReference>
<reference evidence="7" key="1">
    <citation type="submission" date="2020-10" db="EMBL/GenBank/DDBJ databases">
        <authorList>
            <person name="Gilroy R."/>
        </authorList>
    </citation>
    <scope>NUCLEOTIDE SEQUENCE</scope>
    <source>
        <strain evidence="7">ChiGjej1B1-22543</strain>
    </source>
</reference>
<evidence type="ECO:0000256" key="6">
    <source>
        <dbReference type="RuleBase" id="RU000667"/>
    </source>
</evidence>
<dbReference type="Pfam" id="PF01165">
    <property type="entry name" value="Ribosomal_S21"/>
    <property type="match status" value="1"/>
</dbReference>
<keyword evidence="2 5" id="KW-0689">Ribosomal protein</keyword>
<evidence type="ECO:0000256" key="4">
    <source>
        <dbReference type="ARBA" id="ARBA00035135"/>
    </source>
</evidence>
<proteinExistence type="inferred from homology"/>
<protein>
    <recommendedName>
        <fullName evidence="4 5">Small ribosomal subunit protein bS21</fullName>
    </recommendedName>
</protein>
<evidence type="ECO:0000313" key="8">
    <source>
        <dbReference type="Proteomes" id="UP000824070"/>
    </source>
</evidence>
<dbReference type="InterPro" id="IPR001911">
    <property type="entry name" value="Ribosomal_bS21"/>
</dbReference>
<sequence>MAVKTVVREGETVDDALRRFKRGVNKAGILYETRKREAFLKPALLRKMKSKFTRRKKW</sequence>
<dbReference type="PROSITE" id="PS01181">
    <property type="entry name" value="RIBOSOMAL_S21"/>
    <property type="match status" value="1"/>
</dbReference>
<evidence type="ECO:0000313" key="7">
    <source>
        <dbReference type="EMBL" id="HIU45592.1"/>
    </source>
</evidence>
<evidence type="ECO:0000256" key="1">
    <source>
        <dbReference type="ARBA" id="ARBA00006640"/>
    </source>
</evidence>
<reference evidence="7" key="2">
    <citation type="journal article" date="2021" name="PeerJ">
        <title>Extensive microbial diversity within the chicken gut microbiome revealed by metagenomics and culture.</title>
        <authorList>
            <person name="Gilroy R."/>
            <person name="Ravi A."/>
            <person name="Getino M."/>
            <person name="Pursley I."/>
            <person name="Horton D.L."/>
            <person name="Alikhan N.F."/>
            <person name="Baker D."/>
            <person name="Gharbi K."/>
            <person name="Hall N."/>
            <person name="Watson M."/>
            <person name="Adriaenssens E.M."/>
            <person name="Foster-Nyarko E."/>
            <person name="Jarju S."/>
            <person name="Secka A."/>
            <person name="Antonio M."/>
            <person name="Oren A."/>
            <person name="Chaudhuri R.R."/>
            <person name="La Ragione R."/>
            <person name="Hildebrand F."/>
            <person name="Pallen M.J."/>
        </authorList>
    </citation>
    <scope>NUCLEOTIDE SEQUENCE</scope>
    <source>
        <strain evidence="7">ChiGjej1B1-22543</strain>
    </source>
</reference>